<name>W4LVP0_9BACT</name>
<comment type="similarity">
    <text evidence="1">Belongs to the SIMIBI class G3E GTPase family. ArgK/MeaB subfamily.</text>
</comment>
<evidence type="ECO:0000256" key="5">
    <source>
        <dbReference type="ARBA" id="ARBA00023186"/>
    </source>
</evidence>
<dbReference type="EMBL" id="AZHX01001557">
    <property type="protein sequence ID" value="ETX02184.1"/>
    <property type="molecule type" value="Genomic_DNA"/>
</dbReference>
<accession>W4LVP0</accession>
<keyword evidence="4" id="KW-0342">GTP-binding</keyword>
<dbReference type="InterPro" id="IPR027417">
    <property type="entry name" value="P-loop_NTPase"/>
</dbReference>
<reference evidence="6 7" key="1">
    <citation type="journal article" date="2014" name="Nature">
        <title>An environmental bacterial taxon with a large and distinct metabolic repertoire.</title>
        <authorList>
            <person name="Wilson M.C."/>
            <person name="Mori T."/>
            <person name="Ruckert C."/>
            <person name="Uria A.R."/>
            <person name="Helf M.J."/>
            <person name="Takada K."/>
            <person name="Gernert C."/>
            <person name="Steffens U.A."/>
            <person name="Heycke N."/>
            <person name="Schmitt S."/>
            <person name="Rinke C."/>
            <person name="Helfrich E.J."/>
            <person name="Brachmann A.O."/>
            <person name="Gurgui C."/>
            <person name="Wakimoto T."/>
            <person name="Kracht M."/>
            <person name="Crusemann M."/>
            <person name="Hentschel U."/>
            <person name="Abe I."/>
            <person name="Matsunaga S."/>
            <person name="Kalinowski J."/>
            <person name="Takeyama H."/>
            <person name="Piel J."/>
        </authorList>
    </citation>
    <scope>NUCLEOTIDE SEQUENCE [LARGE SCALE GENOMIC DNA]</scope>
    <source>
        <strain evidence="7">TSY2</strain>
    </source>
</reference>
<keyword evidence="3" id="KW-0378">Hydrolase</keyword>
<dbReference type="SUPFAM" id="SSF52540">
    <property type="entry name" value="P-loop containing nucleoside triphosphate hydrolases"/>
    <property type="match status" value="1"/>
</dbReference>
<evidence type="ECO:0000256" key="1">
    <source>
        <dbReference type="ARBA" id="ARBA00009625"/>
    </source>
</evidence>
<dbReference type="GO" id="GO:0005525">
    <property type="term" value="F:GTP binding"/>
    <property type="evidence" value="ECO:0007669"/>
    <property type="project" value="UniProtKB-KW"/>
</dbReference>
<organism evidence="6 7">
    <name type="scientific">Candidatus Entotheonella gemina</name>
    <dbReference type="NCBI Taxonomy" id="1429439"/>
    <lineage>
        <taxon>Bacteria</taxon>
        <taxon>Pseudomonadati</taxon>
        <taxon>Nitrospinota/Tectimicrobiota group</taxon>
        <taxon>Candidatus Tectimicrobiota</taxon>
        <taxon>Candidatus Entotheonellia</taxon>
        <taxon>Candidatus Entotheonellales</taxon>
        <taxon>Candidatus Entotheonellaceae</taxon>
        <taxon>Candidatus Entotheonella</taxon>
    </lineage>
</organism>
<dbReference type="PANTHER" id="PTHR43087">
    <property type="entry name" value="LYSINE/ARGININE/ORNITHINE TRANSPORT SYSTEM KINASE"/>
    <property type="match status" value="1"/>
</dbReference>
<evidence type="ECO:0000256" key="3">
    <source>
        <dbReference type="ARBA" id="ARBA00022801"/>
    </source>
</evidence>
<keyword evidence="5" id="KW-0143">Chaperone</keyword>
<sequence>MKASSMTALVDRMLAGDQRSLARLISRVEQDSEDVPAIMQRLYPELGKGNNAFCIGITGPPGAGKSTVTDKLTAHVRQLGMTVGIIAVDPTSPFSGGAVLGDRIRMQQHYLDDGVFIRSMATRGRHGGLSHTAKGVIKLLDAFGKDIIIVETVGVGQTELDIVETADTTVVILVPEAGDTVQAMKAGIMEIADLFVVNKADRDGADRMLMDLRMLVHMNAEADGWEIPVLATQAHVNVGMKELYEAIEQHHTRLRETGRLAERRRAHRRRELLELLQHRLLTSILERMDHDSALHALVEQVQEAALDPYTAAQQILADYTSSYS</sequence>
<keyword evidence="7" id="KW-1185">Reference proteome</keyword>
<dbReference type="InterPro" id="IPR005129">
    <property type="entry name" value="GTPase_ArgK"/>
</dbReference>
<dbReference type="GO" id="GO:0003924">
    <property type="term" value="F:GTPase activity"/>
    <property type="evidence" value="ECO:0007669"/>
    <property type="project" value="InterPro"/>
</dbReference>
<keyword evidence="2" id="KW-0547">Nucleotide-binding</keyword>
<dbReference type="Proteomes" id="UP000019140">
    <property type="component" value="Unassembled WGS sequence"/>
</dbReference>
<dbReference type="PANTHER" id="PTHR43087:SF1">
    <property type="entry name" value="LAO_AO TRANSPORT SYSTEM ATPASE"/>
    <property type="match status" value="1"/>
</dbReference>
<evidence type="ECO:0008006" key="8">
    <source>
        <dbReference type="Google" id="ProtNLM"/>
    </source>
</evidence>
<proteinExistence type="inferred from homology"/>
<dbReference type="NCBIfam" id="TIGR00750">
    <property type="entry name" value="lao"/>
    <property type="match status" value="1"/>
</dbReference>
<dbReference type="Gene3D" id="1.10.287.130">
    <property type="match status" value="1"/>
</dbReference>
<protein>
    <recommendedName>
        <fullName evidence="8">AAA+ ATPase domain-containing protein</fullName>
    </recommendedName>
</protein>
<gene>
    <name evidence="6" type="ORF">ETSY2_36055</name>
</gene>
<dbReference type="Pfam" id="PF03308">
    <property type="entry name" value="MeaB"/>
    <property type="match status" value="1"/>
</dbReference>
<evidence type="ECO:0000313" key="6">
    <source>
        <dbReference type="EMBL" id="ETX02184.1"/>
    </source>
</evidence>
<dbReference type="HOGENOM" id="CLU_043725_1_0_7"/>
<evidence type="ECO:0000256" key="2">
    <source>
        <dbReference type="ARBA" id="ARBA00022741"/>
    </source>
</evidence>
<dbReference type="Gene3D" id="3.40.50.300">
    <property type="entry name" value="P-loop containing nucleotide triphosphate hydrolases"/>
    <property type="match status" value="1"/>
</dbReference>
<evidence type="ECO:0000256" key="4">
    <source>
        <dbReference type="ARBA" id="ARBA00023134"/>
    </source>
</evidence>
<dbReference type="InterPro" id="IPR052040">
    <property type="entry name" value="GTPase/Isobutyryl-CoA_mutase"/>
</dbReference>
<dbReference type="AlphaFoldDB" id="W4LVP0"/>
<evidence type="ECO:0000313" key="7">
    <source>
        <dbReference type="Proteomes" id="UP000019140"/>
    </source>
</evidence>
<dbReference type="CDD" id="cd03114">
    <property type="entry name" value="MMAA-like"/>
    <property type="match status" value="1"/>
</dbReference>
<comment type="caution">
    <text evidence="6">The sequence shown here is derived from an EMBL/GenBank/DDBJ whole genome shotgun (WGS) entry which is preliminary data.</text>
</comment>